<organism evidence="2 3">
    <name type="scientific">Sapajus apella</name>
    <name type="common">Brown-capped capuchin</name>
    <name type="synonym">Cebus apella</name>
    <dbReference type="NCBI Taxonomy" id="9515"/>
    <lineage>
        <taxon>Eukaryota</taxon>
        <taxon>Metazoa</taxon>
        <taxon>Chordata</taxon>
        <taxon>Craniata</taxon>
        <taxon>Vertebrata</taxon>
        <taxon>Euteleostomi</taxon>
        <taxon>Mammalia</taxon>
        <taxon>Eutheria</taxon>
        <taxon>Euarchontoglires</taxon>
        <taxon>Primates</taxon>
        <taxon>Haplorrhini</taxon>
        <taxon>Platyrrhini</taxon>
        <taxon>Cebidae</taxon>
        <taxon>Cebinae</taxon>
        <taxon>Sapajus</taxon>
    </lineage>
</organism>
<sequence>MRVPGNERAFTVSPAGGIPFPQLVCIGAAGGQSQAFPVSARARLAAAGSWNWPARPRRRAARYCTQPGRGVGGYPRAPAPTPASWPRAPPECRPLPAATRGLLRLHERPRSRDLGRERQARAARGGPGPRAAPGGAGPRDQLLAGQRPPQGSRTGTEARRRPQILRGAQGQASVSRVGVRFGRGARGSRSAFLHRPAGSCGEAALIPCMRPDGVRACRLLSAASLGSVSVKGVCFSPLRWATARSRRAPHPGCVRQRPARSFLVRKDPKNARMERKLKAASQRRPPQRRDSPPGPRVSPPAPRRRTPLLSPSRAREPP</sequence>
<name>A0A6J3HT64_SAPAP</name>
<dbReference type="Proteomes" id="UP000504640">
    <property type="component" value="Unplaced"/>
</dbReference>
<evidence type="ECO:0000313" key="3">
    <source>
        <dbReference type="RefSeq" id="XP_032132839.1"/>
    </source>
</evidence>
<keyword evidence="2" id="KW-1185">Reference proteome</keyword>
<feature type="compositionally biased region" description="Basic and acidic residues" evidence="1">
    <location>
        <begin position="264"/>
        <end position="277"/>
    </location>
</feature>
<proteinExistence type="predicted"/>
<feature type="compositionally biased region" description="Pro residues" evidence="1">
    <location>
        <begin position="292"/>
        <end position="301"/>
    </location>
</feature>
<feature type="region of interest" description="Disordered" evidence="1">
    <location>
        <begin position="248"/>
        <end position="318"/>
    </location>
</feature>
<feature type="compositionally biased region" description="Basic and acidic residues" evidence="1">
    <location>
        <begin position="104"/>
        <end position="120"/>
    </location>
</feature>
<evidence type="ECO:0000313" key="2">
    <source>
        <dbReference type="Proteomes" id="UP000504640"/>
    </source>
</evidence>
<accession>A0A6J3HT64</accession>
<reference evidence="3" key="1">
    <citation type="submission" date="2025-08" db="UniProtKB">
        <authorList>
            <consortium name="RefSeq"/>
        </authorList>
    </citation>
    <scope>IDENTIFICATION</scope>
    <source>
        <tissue evidence="3">Blood</tissue>
    </source>
</reference>
<gene>
    <name evidence="3" type="primary">LOC116550847</name>
</gene>
<dbReference type="GeneID" id="116550847"/>
<protein>
    <submittedName>
        <fullName evidence="3">Uncharacterized protein LOC116550847</fullName>
    </submittedName>
</protein>
<dbReference type="RefSeq" id="XP_032132839.1">
    <property type="nucleotide sequence ID" value="XM_032276948.1"/>
</dbReference>
<feature type="region of interest" description="Disordered" evidence="1">
    <location>
        <begin position="65"/>
        <end position="175"/>
    </location>
</feature>
<feature type="compositionally biased region" description="Pro residues" evidence="1">
    <location>
        <begin position="77"/>
        <end position="93"/>
    </location>
</feature>
<dbReference type="AlphaFoldDB" id="A0A6J3HT64"/>
<evidence type="ECO:0000256" key="1">
    <source>
        <dbReference type="SAM" id="MobiDB-lite"/>
    </source>
</evidence>